<evidence type="ECO:0000313" key="1">
    <source>
        <dbReference type="EMBL" id="GMQ62101.1"/>
    </source>
</evidence>
<protein>
    <submittedName>
        <fullName evidence="1">Glycoside hydrolase family 1 protein</fullName>
    </submittedName>
</protein>
<gene>
    <name evidence="1" type="ORF">AN2V17_13320</name>
</gene>
<accession>A0ACB5UH73</accession>
<organism evidence="1 2">
    <name type="scientific">Vallitalea maricola</name>
    <dbReference type="NCBI Taxonomy" id="3074433"/>
    <lineage>
        <taxon>Bacteria</taxon>
        <taxon>Bacillati</taxon>
        <taxon>Bacillota</taxon>
        <taxon>Clostridia</taxon>
        <taxon>Lachnospirales</taxon>
        <taxon>Vallitaleaceae</taxon>
        <taxon>Vallitalea</taxon>
    </lineage>
</organism>
<keyword evidence="2" id="KW-1185">Reference proteome</keyword>
<evidence type="ECO:0000313" key="2">
    <source>
        <dbReference type="Proteomes" id="UP001374599"/>
    </source>
</evidence>
<sequence>MDKMNTTSFPKNFLWGAGASAFQAEGAYNEDGKGLTSADLHSFLKSDIQADTKIAVDFYHKYEEDIRLMKELGLNSFRFSISWARIFPNGNDSNANELGVAFYDKVIDLLVKYNIEPIVTLYHFDIPQNLVEVYNGWASRKCIDDYERYVHYCFKRYGDRVKYWITVNEQRVIAESKSLVGFKEKEGCSWEAIRHQMNHHLYLANARAIKLCHKILPDVKIGTAVSYLTTYPATSKPEDVFAAKELEDIWSFATMDVYYYGDYPDYYKAYMKEQEISIQIEESDYETLRNAKPDFIGVNWYQTATIEYNKFRVKEEKKDQIEPTTMGLGGRVKIVKNPNLTYTKWGWPIDPKGFRLALRKVYERYHLPIIVTENGLGAADSLTKDNKIHDEYRIDFLKHHLLSIKKAIEDGVVVIAYSYWSFIDILSSSNGMNKRYGFVYVDRDEFNIKDLKRIKKDSYYCYQNIIKDNGSNLE</sequence>
<dbReference type="EMBL" id="BTPU01000020">
    <property type="protein sequence ID" value="GMQ62101.1"/>
    <property type="molecule type" value="Genomic_DNA"/>
</dbReference>
<keyword evidence="1" id="KW-0378">Hydrolase</keyword>
<proteinExistence type="predicted"/>
<reference evidence="1" key="1">
    <citation type="submission" date="2023-09" db="EMBL/GenBank/DDBJ databases">
        <title>Vallitalea sediminicola and Vallitalea maricola sp. nov., anaerobic bacteria isolated from marine sediment.</title>
        <authorList>
            <person name="Hirano S."/>
            <person name="Maeda A."/>
            <person name="Terahara T."/>
            <person name="Mori K."/>
            <person name="Hamada M."/>
            <person name="Matsumoto R."/>
            <person name="Kobayashi T."/>
        </authorList>
    </citation>
    <scope>NUCLEOTIDE SEQUENCE</scope>
    <source>
        <strain evidence="1">AN17-2</strain>
    </source>
</reference>
<dbReference type="Proteomes" id="UP001374599">
    <property type="component" value="Unassembled WGS sequence"/>
</dbReference>
<comment type="caution">
    <text evidence="1">The sequence shown here is derived from an EMBL/GenBank/DDBJ whole genome shotgun (WGS) entry which is preliminary data.</text>
</comment>
<name>A0ACB5UH73_9FIRM</name>